<comment type="caution">
    <text evidence="7">The sequence shown here is derived from an EMBL/GenBank/DDBJ whole genome shotgun (WGS) entry which is preliminary data.</text>
</comment>
<feature type="domain" description="Aminotransferase class I/classII large" evidence="6">
    <location>
        <begin position="30"/>
        <end position="371"/>
    </location>
</feature>
<dbReference type="Gene3D" id="3.90.1150.10">
    <property type="entry name" value="Aspartate Aminotransferase, domain 1"/>
    <property type="match status" value="1"/>
</dbReference>
<sequence>MTNFDAVYDRRGTGSSKWSKYPADVLPMWVADMDFPAAPEIIDAIRERLDHPLLGYGVARDELRDRIVADMQAKYGWAVSPEHIVFLPGVEPGFNMALKAMLRQGDGLLVQTPVYRPILNAAGHWNLVHREAPLTPTHEGWAMDIDAFETELARSKAFLLCNPQNPTGKVFTHDELRAMAELCRKHDTLIISDEIHCDLLFDGLRHVPIATMSADASDRTITLMAASKSYNIAGLKTAFAIIANRTIREKFAASRLGMVDSVNILGLEATLAAFSRAGKWQKEMLAYIEANRDFLSAEIANRFPGIRMIKPEATFLAWLDCTALDLKPDPQAFFLEHGKVGFSAGSEFGEAYGQYIRLNFGCPRRLLVEGLDRMQHALVSSAVESRNSRSY</sequence>
<dbReference type="PANTHER" id="PTHR43525">
    <property type="entry name" value="PROTEIN MALY"/>
    <property type="match status" value="1"/>
</dbReference>
<dbReference type="Gene3D" id="3.40.640.10">
    <property type="entry name" value="Type I PLP-dependent aspartate aminotransferase-like (Major domain)"/>
    <property type="match status" value="1"/>
</dbReference>
<evidence type="ECO:0000313" key="8">
    <source>
        <dbReference type="Proteomes" id="UP000032564"/>
    </source>
</evidence>
<comment type="cofactor">
    <cofactor evidence="1">
        <name>pyridoxal 5'-phosphate</name>
        <dbReference type="ChEBI" id="CHEBI:597326"/>
    </cofactor>
</comment>
<keyword evidence="7" id="KW-0808">Transferase</keyword>
<dbReference type="InterPro" id="IPR015422">
    <property type="entry name" value="PyrdxlP-dep_Trfase_small"/>
</dbReference>
<keyword evidence="3" id="KW-0663">Pyridoxal phosphate</keyword>
<dbReference type="InterPro" id="IPR004839">
    <property type="entry name" value="Aminotransferase_I/II_large"/>
</dbReference>
<dbReference type="Proteomes" id="UP000032564">
    <property type="component" value="Unassembled WGS sequence"/>
</dbReference>
<dbReference type="InterPro" id="IPR027619">
    <property type="entry name" value="C-S_lyase_PatB-like"/>
</dbReference>
<evidence type="ECO:0000256" key="2">
    <source>
        <dbReference type="ARBA" id="ARBA00012224"/>
    </source>
</evidence>
<evidence type="ECO:0000313" key="7">
    <source>
        <dbReference type="EMBL" id="KJF74587.1"/>
    </source>
</evidence>
<name>A0ABR5DCL5_9HYPH</name>
<dbReference type="PANTHER" id="PTHR43525:SF1">
    <property type="entry name" value="PROTEIN MALY"/>
    <property type="match status" value="1"/>
</dbReference>
<keyword evidence="8" id="KW-1185">Reference proteome</keyword>
<dbReference type="CDD" id="cd00609">
    <property type="entry name" value="AAT_like"/>
    <property type="match status" value="1"/>
</dbReference>
<gene>
    <name evidence="7" type="ORF">RP75_05620</name>
</gene>
<evidence type="ECO:0000256" key="5">
    <source>
        <dbReference type="ARBA" id="ARBA00037974"/>
    </source>
</evidence>
<evidence type="ECO:0000256" key="1">
    <source>
        <dbReference type="ARBA" id="ARBA00001933"/>
    </source>
</evidence>
<proteinExistence type="inferred from homology"/>
<evidence type="ECO:0000256" key="3">
    <source>
        <dbReference type="ARBA" id="ARBA00022898"/>
    </source>
</evidence>
<dbReference type="GO" id="GO:0008483">
    <property type="term" value="F:transaminase activity"/>
    <property type="evidence" value="ECO:0007669"/>
    <property type="project" value="UniProtKB-KW"/>
</dbReference>
<accession>A0ABR5DCL5</accession>
<organism evidence="7 8">
    <name type="scientific">Agrobacterium arsenijevicii</name>
    <dbReference type="NCBI Taxonomy" id="1585697"/>
    <lineage>
        <taxon>Bacteria</taxon>
        <taxon>Pseudomonadati</taxon>
        <taxon>Pseudomonadota</taxon>
        <taxon>Alphaproteobacteria</taxon>
        <taxon>Hyphomicrobiales</taxon>
        <taxon>Rhizobiaceae</taxon>
        <taxon>Rhizobium/Agrobacterium group</taxon>
        <taxon>Agrobacterium</taxon>
    </lineage>
</organism>
<dbReference type="NCBIfam" id="TIGR04350">
    <property type="entry name" value="C_S_lyase_PatB"/>
    <property type="match status" value="1"/>
</dbReference>
<dbReference type="InterPro" id="IPR015421">
    <property type="entry name" value="PyrdxlP-dep_Trfase_major"/>
</dbReference>
<dbReference type="EC" id="4.4.1.13" evidence="2"/>
<evidence type="ECO:0000259" key="6">
    <source>
        <dbReference type="Pfam" id="PF00155"/>
    </source>
</evidence>
<dbReference type="SUPFAM" id="SSF53383">
    <property type="entry name" value="PLP-dependent transferases"/>
    <property type="match status" value="1"/>
</dbReference>
<comment type="similarity">
    <text evidence="5">Belongs to the class-II pyridoxal-phosphate-dependent aminotransferase family. MalY/PatB cystathionine beta-lyase subfamily.</text>
</comment>
<dbReference type="InterPro" id="IPR051798">
    <property type="entry name" value="Class-II_PLP-Dep_Aminotrans"/>
</dbReference>
<keyword evidence="7" id="KW-0032">Aminotransferase</keyword>
<dbReference type="InterPro" id="IPR015424">
    <property type="entry name" value="PyrdxlP-dep_Trfase"/>
</dbReference>
<protein>
    <recommendedName>
        <fullName evidence="2">cysteine-S-conjugate beta-lyase</fullName>
        <ecNumber evidence="2">4.4.1.13</ecNumber>
    </recommendedName>
</protein>
<dbReference type="RefSeq" id="WP_045016118.1">
    <property type="nucleotide sequence ID" value="NZ_CP166104.1"/>
</dbReference>
<dbReference type="EMBL" id="JWIT01000003">
    <property type="protein sequence ID" value="KJF74587.1"/>
    <property type="molecule type" value="Genomic_DNA"/>
</dbReference>
<reference evidence="7 8" key="1">
    <citation type="submission" date="2014-12" db="EMBL/GenBank/DDBJ databases">
        <authorList>
            <person name="Kuzmanovic N."/>
            <person name="Pulawska J."/>
            <person name="Obradovic A."/>
        </authorList>
    </citation>
    <scope>NUCLEOTIDE SEQUENCE [LARGE SCALE GENOMIC DNA]</scope>
    <source>
        <strain evidence="7 8">KFB 330</strain>
    </source>
</reference>
<dbReference type="Pfam" id="PF00155">
    <property type="entry name" value="Aminotran_1_2"/>
    <property type="match status" value="1"/>
</dbReference>
<keyword evidence="4" id="KW-0456">Lyase</keyword>
<evidence type="ECO:0000256" key="4">
    <source>
        <dbReference type="ARBA" id="ARBA00023239"/>
    </source>
</evidence>